<dbReference type="Proteomes" id="UP000004374">
    <property type="component" value="Unassembled WGS sequence"/>
</dbReference>
<comment type="caution">
    <text evidence="1">The sequence shown here is derived from an EMBL/GenBank/DDBJ whole genome shotgun (WGS) entry which is preliminary data.</text>
</comment>
<dbReference type="AlphaFoldDB" id="I1E047"/>
<evidence type="ECO:0000313" key="1">
    <source>
        <dbReference type="EMBL" id="GAB59675.1"/>
    </source>
</evidence>
<evidence type="ECO:0000313" key="2">
    <source>
        <dbReference type="Proteomes" id="UP000004374"/>
    </source>
</evidence>
<protein>
    <submittedName>
        <fullName evidence="1">Uncharacterized protein</fullName>
    </submittedName>
</protein>
<gene>
    <name evidence="1" type="ORF">RNAN_2681</name>
</gene>
<accession>I1E047</accession>
<organism evidence="1 2">
    <name type="scientific">Rheinheimera nanhaiensis E407-8</name>
    <dbReference type="NCBI Taxonomy" id="562729"/>
    <lineage>
        <taxon>Bacteria</taxon>
        <taxon>Pseudomonadati</taxon>
        <taxon>Pseudomonadota</taxon>
        <taxon>Gammaproteobacteria</taxon>
        <taxon>Chromatiales</taxon>
        <taxon>Chromatiaceae</taxon>
        <taxon>Rheinheimera</taxon>
    </lineage>
</organism>
<keyword evidence="2" id="KW-1185">Reference proteome</keyword>
<dbReference type="STRING" id="562729.RNAN_2681"/>
<reference evidence="1 2" key="1">
    <citation type="journal article" date="2012" name="J. Bacteriol.">
        <title>Genome Sequence of the Protease-Producing Bacterium Rheinheimera nanhaiensis E407-8T, Isolated from Deep-Sea Sediment of the South China Sea.</title>
        <authorList>
            <person name="Zhang X.-Y."/>
            <person name="Zhang Y.-J."/>
            <person name="Qin Q.-L."/>
            <person name="Xie B.-B."/>
            <person name="Chen X.-L."/>
            <person name="Zhou B.-C."/>
            <person name="Zhang Y.-Z."/>
        </authorList>
    </citation>
    <scope>NUCLEOTIDE SEQUENCE [LARGE SCALE GENOMIC DNA]</scope>
    <source>
        <strain evidence="1 2">E407-8</strain>
    </source>
</reference>
<name>I1E047_9GAMM</name>
<dbReference type="EMBL" id="BAFK01000016">
    <property type="protein sequence ID" value="GAB59675.1"/>
    <property type="molecule type" value="Genomic_DNA"/>
</dbReference>
<sequence>MARMNSQVSRSAAAAATLSDKQPTSAWLFFVQNKLYLAMFWRSSRPSAWRLS</sequence>
<proteinExistence type="predicted"/>